<dbReference type="InterPro" id="IPR036365">
    <property type="entry name" value="PGBD-like_sf"/>
</dbReference>
<comment type="caution">
    <text evidence="2">The sequence shown here is derived from an EMBL/GenBank/DDBJ whole genome shotgun (WGS) entry which is preliminary data.</text>
</comment>
<evidence type="ECO:0000313" key="3">
    <source>
        <dbReference type="Proteomes" id="UP000617426"/>
    </source>
</evidence>
<keyword evidence="3" id="KW-1185">Reference proteome</keyword>
<organism evidence="2 3">
    <name type="scientific">Schaalia hyovaginalis</name>
    <dbReference type="NCBI Taxonomy" id="29316"/>
    <lineage>
        <taxon>Bacteria</taxon>
        <taxon>Bacillati</taxon>
        <taxon>Actinomycetota</taxon>
        <taxon>Actinomycetes</taxon>
        <taxon>Actinomycetales</taxon>
        <taxon>Actinomycetaceae</taxon>
        <taxon>Schaalia</taxon>
    </lineage>
</organism>
<sequence length="344" mass="35189">MTTIPLRPLAIGAFACLLCAAGGGALGALVLAPPVPASLDAPPALDSAPVETRVIDDARTIPLSFITGETTSISAPIQGKVTALAVNLAGPLESGHEIARIDGRPLIALATSTPLYRPLTNGLKGDDVTALQEELARLGYTLSVTGTVDWNTQWALADLLGIEDGTGGVPAEIPSESVVWIPAPSVTVASLDIALGQSLDPAEPMLSVTDSSERGVLTLPEEAIAGDRVLTLSTGALPVPADGVITDPATLKAIKDSDQYRAFSTALGDGEGVFTVPWSLATPISALVVPPSSLFGIVGADACIAQNGDIHRVQIIGSQLGQSYITSDDPLTAVDLHTEGLTCR</sequence>
<proteinExistence type="predicted"/>
<dbReference type="RefSeq" id="WP_184452310.1">
    <property type="nucleotide sequence ID" value="NZ_JACHMK010000001.1"/>
</dbReference>
<name>A0A923IWS4_9ACTO</name>
<protein>
    <recommendedName>
        <fullName evidence="1">Peptidoglycan binding-like domain-containing protein</fullName>
    </recommendedName>
</protein>
<feature type="domain" description="Peptidoglycan binding-like" evidence="1">
    <location>
        <begin position="125"/>
        <end position="158"/>
    </location>
</feature>
<accession>A0A923IWS4</accession>
<dbReference type="SUPFAM" id="SSF47090">
    <property type="entry name" value="PGBD-like"/>
    <property type="match status" value="1"/>
</dbReference>
<evidence type="ECO:0000259" key="1">
    <source>
        <dbReference type="Pfam" id="PF01471"/>
    </source>
</evidence>
<dbReference type="Gene3D" id="1.10.101.10">
    <property type="entry name" value="PGBD-like superfamily/PGBD"/>
    <property type="match status" value="1"/>
</dbReference>
<reference evidence="2" key="1">
    <citation type="submission" date="2020-08" db="EMBL/GenBank/DDBJ databases">
        <title>Sequencing the genomes of 1000 actinobacteria strains.</title>
        <authorList>
            <person name="Klenk H.-P."/>
        </authorList>
    </citation>
    <scope>NUCLEOTIDE SEQUENCE</scope>
    <source>
        <strain evidence="2">DSM 10695</strain>
    </source>
</reference>
<dbReference type="Proteomes" id="UP000617426">
    <property type="component" value="Unassembled WGS sequence"/>
</dbReference>
<evidence type="ECO:0000313" key="2">
    <source>
        <dbReference type="EMBL" id="MBB6334387.1"/>
    </source>
</evidence>
<dbReference type="AlphaFoldDB" id="A0A923IWS4"/>
<dbReference type="InterPro" id="IPR002477">
    <property type="entry name" value="Peptidoglycan-bd-like"/>
</dbReference>
<dbReference type="InterPro" id="IPR036366">
    <property type="entry name" value="PGBDSf"/>
</dbReference>
<gene>
    <name evidence="2" type="ORF">HD592_000952</name>
</gene>
<dbReference type="EMBL" id="JACHMK010000001">
    <property type="protein sequence ID" value="MBB6334387.1"/>
    <property type="molecule type" value="Genomic_DNA"/>
</dbReference>
<dbReference type="Pfam" id="PF01471">
    <property type="entry name" value="PG_binding_1"/>
    <property type="match status" value="1"/>
</dbReference>